<evidence type="ECO:0000259" key="2">
    <source>
        <dbReference type="Pfam" id="PF07885"/>
    </source>
</evidence>
<dbReference type="Proteomes" id="UP001171620">
    <property type="component" value="Unassembled WGS sequence"/>
</dbReference>
<keyword evidence="1" id="KW-0472">Membrane</keyword>
<evidence type="ECO:0000256" key="1">
    <source>
        <dbReference type="SAM" id="Phobius"/>
    </source>
</evidence>
<evidence type="ECO:0000313" key="3">
    <source>
        <dbReference type="EMBL" id="MDN7797084.1"/>
    </source>
</evidence>
<keyword evidence="1" id="KW-0812">Transmembrane</keyword>
<comment type="caution">
    <text evidence="3">The sequence shown here is derived from an EMBL/GenBank/DDBJ whole genome shotgun (WGS) entry which is preliminary data.</text>
</comment>
<sequence>MIERLFGEDKNVLPYVVALLGTVFVAATLLDAFEVVLLPRPVRHRARLNRYFFLGTWQIWSRLASRLPAGRRREDFIGVYGPLSMVLLFTLWAVCMIIGFGLLQWALREITADGPSRSFAREMIVSGDAFFTLGYGDIVPRTLAARLLVIVEAGTGFAFIAFTISYLPVLYQHFAQRDAQIIEFAARAGTPPSAAQLLGWHIARRQFQQLDQWLATWESWAGELIESHSTYPMLAFYRSQHGGHSWLASLAVVLDTCTLILAGTDDGRTLQAAATFAAARRVLNEVGSSLDVISLPWDGNRRVADQDIILLIDALKQSFDGWRNSPDTLGFVSDLRRAYEPQLASLSVYLMLPLPDWGTSSLLVAGPGQADLIHQLVRRSGTNKR</sequence>
<proteinExistence type="predicted"/>
<keyword evidence="1" id="KW-1133">Transmembrane helix</keyword>
<feature type="transmembrane region" description="Helical" evidence="1">
    <location>
        <begin position="144"/>
        <end position="167"/>
    </location>
</feature>
<dbReference type="Gene3D" id="1.10.287.70">
    <property type="match status" value="1"/>
</dbReference>
<feature type="domain" description="Potassium channel" evidence="2">
    <location>
        <begin position="130"/>
        <end position="167"/>
    </location>
</feature>
<keyword evidence="3" id="KW-0407">Ion channel</keyword>
<feature type="transmembrane region" description="Helical" evidence="1">
    <location>
        <begin position="85"/>
        <end position="107"/>
    </location>
</feature>
<protein>
    <submittedName>
        <fullName evidence="3">Potassium channel family protein</fullName>
    </submittedName>
</protein>
<accession>A0AAW7T5A8</accession>
<gene>
    <name evidence="3" type="ORF">QZM33_19285</name>
</gene>
<dbReference type="EMBL" id="JAUJRV010000015">
    <property type="protein sequence ID" value="MDN7797084.1"/>
    <property type="molecule type" value="Genomic_DNA"/>
</dbReference>
<dbReference type="GO" id="GO:0034220">
    <property type="term" value="P:monoatomic ion transmembrane transport"/>
    <property type="evidence" value="ECO:0007669"/>
    <property type="project" value="UniProtKB-KW"/>
</dbReference>
<evidence type="ECO:0000313" key="4">
    <source>
        <dbReference type="Proteomes" id="UP001171620"/>
    </source>
</evidence>
<keyword evidence="3" id="KW-0813">Transport</keyword>
<organism evidence="3 4">
    <name type="scientific">Burkholderia vietnamiensis</name>
    <dbReference type="NCBI Taxonomy" id="60552"/>
    <lineage>
        <taxon>Bacteria</taxon>
        <taxon>Pseudomonadati</taxon>
        <taxon>Pseudomonadota</taxon>
        <taxon>Betaproteobacteria</taxon>
        <taxon>Burkholderiales</taxon>
        <taxon>Burkholderiaceae</taxon>
        <taxon>Burkholderia</taxon>
        <taxon>Burkholderia cepacia complex</taxon>
    </lineage>
</organism>
<name>A0AAW7T5A8_BURVI</name>
<dbReference type="SUPFAM" id="SSF81324">
    <property type="entry name" value="Voltage-gated potassium channels"/>
    <property type="match status" value="1"/>
</dbReference>
<dbReference type="InterPro" id="IPR013099">
    <property type="entry name" value="K_chnl_dom"/>
</dbReference>
<dbReference type="Pfam" id="PF07885">
    <property type="entry name" value="Ion_trans_2"/>
    <property type="match status" value="1"/>
</dbReference>
<dbReference type="AlphaFoldDB" id="A0AAW7T5A8"/>
<feature type="transmembrane region" description="Helical" evidence="1">
    <location>
        <begin position="12"/>
        <end position="36"/>
    </location>
</feature>
<reference evidence="3" key="1">
    <citation type="submission" date="2023-07" db="EMBL/GenBank/DDBJ databases">
        <title>A collection of bacterial strains from the Burkholderia cepacia Research Laboratory and Repository.</title>
        <authorList>
            <person name="Lipuma J."/>
            <person name="Spilker T."/>
            <person name="Caverly L."/>
        </authorList>
    </citation>
    <scope>NUCLEOTIDE SEQUENCE</scope>
    <source>
        <strain evidence="3">AU44268</strain>
    </source>
</reference>
<keyword evidence="3" id="KW-0406">Ion transport</keyword>
<dbReference type="RefSeq" id="WP_261505646.1">
    <property type="nucleotide sequence ID" value="NZ_JAUJRV010000015.1"/>
</dbReference>